<comment type="caution">
    <text evidence="2">The sequence shown here is derived from an EMBL/GenBank/DDBJ whole genome shotgun (WGS) entry which is preliminary data.</text>
</comment>
<proteinExistence type="predicted"/>
<protein>
    <recommendedName>
        <fullName evidence="4">ABC transporter permease</fullName>
    </recommendedName>
</protein>
<feature type="transmembrane region" description="Helical" evidence="1">
    <location>
        <begin position="45"/>
        <end position="64"/>
    </location>
</feature>
<keyword evidence="1" id="KW-1133">Transmembrane helix</keyword>
<feature type="transmembrane region" description="Helical" evidence="1">
    <location>
        <begin position="101"/>
        <end position="122"/>
    </location>
</feature>
<organism evidence="2 3">
    <name type="scientific">Dactylosporangium siamense</name>
    <dbReference type="NCBI Taxonomy" id="685454"/>
    <lineage>
        <taxon>Bacteria</taxon>
        <taxon>Bacillati</taxon>
        <taxon>Actinomycetota</taxon>
        <taxon>Actinomycetes</taxon>
        <taxon>Micromonosporales</taxon>
        <taxon>Micromonosporaceae</taxon>
        <taxon>Dactylosporangium</taxon>
    </lineage>
</organism>
<dbReference type="Proteomes" id="UP000660611">
    <property type="component" value="Unassembled WGS sequence"/>
</dbReference>
<keyword evidence="1" id="KW-0812">Transmembrane</keyword>
<feature type="transmembrane region" description="Helical" evidence="1">
    <location>
        <begin position="18"/>
        <end position="38"/>
    </location>
</feature>
<gene>
    <name evidence="2" type="ORF">Dsi01nite_071310</name>
</gene>
<evidence type="ECO:0008006" key="4">
    <source>
        <dbReference type="Google" id="ProtNLM"/>
    </source>
</evidence>
<name>A0A919UEX7_9ACTN</name>
<evidence type="ECO:0000313" key="2">
    <source>
        <dbReference type="EMBL" id="GIG49090.1"/>
    </source>
</evidence>
<evidence type="ECO:0000256" key="1">
    <source>
        <dbReference type="SAM" id="Phobius"/>
    </source>
</evidence>
<dbReference type="RefSeq" id="WP_203850786.1">
    <property type="nucleotide sequence ID" value="NZ_BAAAVW010000008.1"/>
</dbReference>
<reference evidence="2" key="1">
    <citation type="submission" date="2021-01" db="EMBL/GenBank/DDBJ databases">
        <title>Whole genome shotgun sequence of Dactylosporangium siamense NBRC 106093.</title>
        <authorList>
            <person name="Komaki H."/>
            <person name="Tamura T."/>
        </authorList>
    </citation>
    <scope>NUCLEOTIDE SEQUENCE</scope>
    <source>
        <strain evidence="2">NBRC 106093</strain>
    </source>
</reference>
<sequence>MALGYGPPTLSDPTFRRAVLGTVLYLVLVSLLSAGIAAGVRHNGAAVGAVVALLYGPYLVTLIVPMPAHTLHLIQKISPMTAGLAVQSTVAGSATAPLQPWGGLAVLAAYAAGLLAVGGVLFKVRDA</sequence>
<evidence type="ECO:0000313" key="3">
    <source>
        <dbReference type="Proteomes" id="UP000660611"/>
    </source>
</evidence>
<dbReference type="AlphaFoldDB" id="A0A919UEX7"/>
<accession>A0A919UEX7</accession>
<keyword evidence="3" id="KW-1185">Reference proteome</keyword>
<dbReference type="EMBL" id="BONQ01000111">
    <property type="protein sequence ID" value="GIG49090.1"/>
    <property type="molecule type" value="Genomic_DNA"/>
</dbReference>
<keyword evidence="1" id="KW-0472">Membrane</keyword>